<evidence type="ECO:0000256" key="6">
    <source>
        <dbReference type="ARBA" id="ARBA00022946"/>
    </source>
</evidence>
<accession>A0AAW2YQ50</accession>
<keyword evidence="6" id="KW-0809">Transit peptide</keyword>
<keyword evidence="11" id="KW-1185">Reference proteome</keyword>
<dbReference type="InterPro" id="IPR036188">
    <property type="entry name" value="FAD/NAD-bd_sf"/>
</dbReference>
<name>A0AAW2YQ50_9EUKA</name>
<evidence type="ECO:0000313" key="10">
    <source>
        <dbReference type="EMBL" id="KAL0479260.1"/>
    </source>
</evidence>
<dbReference type="EMBL" id="JAOPGA020000522">
    <property type="protein sequence ID" value="KAL0479260.1"/>
    <property type="molecule type" value="Genomic_DNA"/>
</dbReference>
<dbReference type="Pfam" id="PF22366">
    <property type="entry name" value="NDH2_C"/>
    <property type="match status" value="1"/>
</dbReference>
<dbReference type="InterPro" id="IPR023753">
    <property type="entry name" value="FAD/NAD-binding_dom"/>
</dbReference>
<evidence type="ECO:0000256" key="3">
    <source>
        <dbReference type="ARBA" id="ARBA00022630"/>
    </source>
</evidence>
<dbReference type="Gene3D" id="3.50.50.100">
    <property type="match status" value="2"/>
</dbReference>
<dbReference type="GO" id="GO:0005509">
    <property type="term" value="F:calcium ion binding"/>
    <property type="evidence" value="ECO:0007669"/>
    <property type="project" value="InterPro"/>
</dbReference>
<evidence type="ECO:0000313" key="11">
    <source>
        <dbReference type="Proteomes" id="UP001431209"/>
    </source>
</evidence>
<comment type="subcellular location">
    <subcellularLocation>
        <location evidence="1">Mitochondrion inner membrane</location>
        <topology evidence="1">Peripheral membrane protein</topology>
        <orientation evidence="1">Intermembrane side</orientation>
    </subcellularLocation>
</comment>
<dbReference type="PANTHER" id="PTHR43706">
    <property type="entry name" value="NADH DEHYDROGENASE"/>
    <property type="match status" value="1"/>
</dbReference>
<evidence type="ECO:0000256" key="7">
    <source>
        <dbReference type="ARBA" id="ARBA00023002"/>
    </source>
</evidence>
<keyword evidence="3" id="KW-0285">Flavoprotein</keyword>
<evidence type="ECO:0000259" key="9">
    <source>
        <dbReference type="PROSITE" id="PS50222"/>
    </source>
</evidence>
<dbReference type="InterPro" id="IPR054585">
    <property type="entry name" value="NDH2-like_C"/>
</dbReference>
<dbReference type="PROSITE" id="PS00018">
    <property type="entry name" value="EF_HAND_1"/>
    <property type="match status" value="1"/>
</dbReference>
<reference evidence="10 11" key="1">
    <citation type="submission" date="2024-03" db="EMBL/GenBank/DDBJ databases">
        <title>The Acrasis kona genome and developmental transcriptomes reveal deep origins of eukaryotic multicellular pathways.</title>
        <authorList>
            <person name="Sheikh S."/>
            <person name="Fu C.-J."/>
            <person name="Brown M.W."/>
            <person name="Baldauf S.L."/>
        </authorList>
    </citation>
    <scope>NUCLEOTIDE SEQUENCE [LARGE SCALE GENOMIC DNA]</scope>
    <source>
        <strain evidence="10 11">ATCC MYA-3509</strain>
    </source>
</reference>
<dbReference type="SUPFAM" id="SSF51905">
    <property type="entry name" value="FAD/NAD(P)-binding domain"/>
    <property type="match status" value="2"/>
</dbReference>
<keyword evidence="4" id="KW-0274">FAD</keyword>
<evidence type="ECO:0000256" key="4">
    <source>
        <dbReference type="ARBA" id="ARBA00022827"/>
    </source>
</evidence>
<dbReference type="SMART" id="SM00054">
    <property type="entry name" value="EFh"/>
    <property type="match status" value="2"/>
</dbReference>
<dbReference type="SUPFAM" id="SSF47473">
    <property type="entry name" value="EF-hand"/>
    <property type="match status" value="1"/>
</dbReference>
<keyword evidence="8" id="KW-0520">NAD</keyword>
<gene>
    <name evidence="10" type="ORF">AKO1_008072</name>
</gene>
<evidence type="ECO:0000256" key="2">
    <source>
        <dbReference type="ARBA" id="ARBA00005272"/>
    </source>
</evidence>
<proteinExistence type="inferred from homology"/>
<evidence type="ECO:0000256" key="1">
    <source>
        <dbReference type="ARBA" id="ARBA00004137"/>
    </source>
</evidence>
<dbReference type="Proteomes" id="UP001431209">
    <property type="component" value="Unassembled WGS sequence"/>
</dbReference>
<dbReference type="PROSITE" id="PS50222">
    <property type="entry name" value="EF_HAND_2"/>
    <property type="match status" value="2"/>
</dbReference>
<dbReference type="InterPro" id="IPR011992">
    <property type="entry name" value="EF-hand-dom_pair"/>
</dbReference>
<feature type="domain" description="EF-hand" evidence="9">
    <location>
        <begin position="472"/>
        <end position="507"/>
    </location>
</feature>
<dbReference type="InterPro" id="IPR018247">
    <property type="entry name" value="EF_Hand_1_Ca_BS"/>
</dbReference>
<feature type="domain" description="EF-hand" evidence="9">
    <location>
        <begin position="431"/>
        <end position="466"/>
    </location>
</feature>
<evidence type="ECO:0000256" key="8">
    <source>
        <dbReference type="ARBA" id="ARBA00023027"/>
    </source>
</evidence>
<comment type="similarity">
    <text evidence="2">Belongs to the NADH dehydrogenase family.</text>
</comment>
<keyword evidence="7" id="KW-0560">Oxidoreductase</keyword>
<protein>
    <submittedName>
        <fullName evidence="10">NADH:quinone reductase</fullName>
    </submittedName>
</protein>
<keyword evidence="5" id="KW-0106">Calcium</keyword>
<dbReference type="GO" id="GO:0003954">
    <property type="term" value="F:NADH dehydrogenase activity"/>
    <property type="evidence" value="ECO:0007669"/>
    <property type="project" value="InterPro"/>
</dbReference>
<dbReference type="AlphaFoldDB" id="A0AAW2YQ50"/>
<sequence>MTRFGRLFGTIKNSFSSGQGRSLSLGDFAQYVLHKHHVNPRSIRNALIFGLGATAVYLTNNQITAEEDIKAPFSPTIEQKQQDLENRARVNELANPTRPGGKQRLVILGTGWGAMSVVQDLDPNLYEVIVVSPRNYFLFTPMLTATTVGTVEIRSVLEPIRRYLNRKLPEAQYFEAKCSTIDHAKKKITCKWEDISSDYNGAVTNFDISYDYLIVGVGAHVNTFNTPGVLEHCNFLKEVPHARKIRTRMMDILEAAALPGTTEDELRQLLHFVVVGGGPTGVEFSAELRDFLQNEVRRFFPRLMPYISVTMVQSADHLLNTLNKKLSEYAENKFKLDGVNVVTLARVIEVKEKELVIYDKGTKSTRNVPFGMCVWTTGIKQTPLIERLIDSLPKDLQKNSKAVLTDNKLRVRGADGSLFAIGDCSSVYQPKLISKAMDLFQESDLDKDGSLSLFEIQDMFNRKATEYPQLNIYKQKLNDLFRKIDVSGDEMLDVEEFKNLLHEVDKNITSFPQTAQVASKEGAYLSKYLNELAKKKKSIPNFNGQEPTNDFKLMDTYPAFTFENQGVFAYIGANQAVADISGYSTGGFATWFLYRSVYLSKQVSLKNRFALASDWSKSLIFGRDCSRF</sequence>
<dbReference type="PANTHER" id="PTHR43706:SF51">
    <property type="entry name" value="CALCIUM-BINDING EF-HAND DOMAIN-CONTAINING PROTEIN"/>
    <property type="match status" value="1"/>
</dbReference>
<dbReference type="InterPro" id="IPR002048">
    <property type="entry name" value="EF_hand_dom"/>
</dbReference>
<organism evidence="10 11">
    <name type="scientific">Acrasis kona</name>
    <dbReference type="NCBI Taxonomy" id="1008807"/>
    <lineage>
        <taxon>Eukaryota</taxon>
        <taxon>Discoba</taxon>
        <taxon>Heterolobosea</taxon>
        <taxon>Tetramitia</taxon>
        <taxon>Eutetramitia</taxon>
        <taxon>Acrasidae</taxon>
        <taxon>Acrasis</taxon>
    </lineage>
</organism>
<dbReference type="GO" id="GO:0005743">
    <property type="term" value="C:mitochondrial inner membrane"/>
    <property type="evidence" value="ECO:0007669"/>
    <property type="project" value="UniProtKB-SubCell"/>
</dbReference>
<comment type="caution">
    <text evidence="10">The sequence shown here is derived from an EMBL/GenBank/DDBJ whole genome shotgun (WGS) entry which is preliminary data.</text>
</comment>
<dbReference type="Pfam" id="PF07992">
    <property type="entry name" value="Pyr_redox_2"/>
    <property type="match status" value="1"/>
</dbReference>
<dbReference type="InterPro" id="IPR045024">
    <property type="entry name" value="NDH-2"/>
</dbReference>
<evidence type="ECO:0000256" key="5">
    <source>
        <dbReference type="ARBA" id="ARBA00022837"/>
    </source>
</evidence>